<dbReference type="PIRSF" id="PIRSF007663">
    <property type="entry name" value="UCP007663"/>
    <property type="match status" value="1"/>
</dbReference>
<name>A0A1M4T344_9BACT</name>
<organism evidence="4 5">
    <name type="scientific">Cnuella takakiae</name>
    <dbReference type="NCBI Taxonomy" id="1302690"/>
    <lineage>
        <taxon>Bacteria</taxon>
        <taxon>Pseudomonadati</taxon>
        <taxon>Bacteroidota</taxon>
        <taxon>Chitinophagia</taxon>
        <taxon>Chitinophagales</taxon>
        <taxon>Chitinophagaceae</taxon>
        <taxon>Cnuella</taxon>
    </lineage>
</organism>
<dbReference type="AlphaFoldDB" id="A0A1M4T344"/>
<evidence type="ECO:0000313" key="4">
    <source>
        <dbReference type="EMBL" id="SHE38879.1"/>
    </source>
</evidence>
<dbReference type="InterPro" id="IPR054363">
    <property type="entry name" value="GH95_cat"/>
</dbReference>
<dbReference type="InterPro" id="IPR027414">
    <property type="entry name" value="GH95_N_dom"/>
</dbReference>
<evidence type="ECO:0000259" key="1">
    <source>
        <dbReference type="Pfam" id="PF14498"/>
    </source>
</evidence>
<dbReference type="PANTHER" id="PTHR31084">
    <property type="entry name" value="ALPHA-L-FUCOSIDASE 2"/>
    <property type="match status" value="1"/>
</dbReference>
<dbReference type="EMBL" id="FQUO01000001">
    <property type="protein sequence ID" value="SHE38879.1"/>
    <property type="molecule type" value="Genomic_DNA"/>
</dbReference>
<evidence type="ECO:0000313" key="5">
    <source>
        <dbReference type="Proteomes" id="UP000184368"/>
    </source>
</evidence>
<dbReference type="Pfam" id="PF21307">
    <property type="entry name" value="Glyco_hydro_95_C"/>
    <property type="match status" value="1"/>
</dbReference>
<feature type="domain" description="Glycosyl hydrolase family 95 N-terminal" evidence="1">
    <location>
        <begin position="38"/>
        <end position="269"/>
    </location>
</feature>
<keyword evidence="5" id="KW-1185">Reference proteome</keyword>
<dbReference type="SUPFAM" id="SSF48208">
    <property type="entry name" value="Six-hairpin glycosidases"/>
    <property type="match status" value="1"/>
</dbReference>
<gene>
    <name evidence="4" type="ORF">SAMN05444008_101326</name>
</gene>
<dbReference type="GO" id="GO:0004560">
    <property type="term" value="F:alpha-L-fucosidase activity"/>
    <property type="evidence" value="ECO:0007669"/>
    <property type="project" value="InterPro"/>
</dbReference>
<reference evidence="4 5" key="1">
    <citation type="submission" date="2016-11" db="EMBL/GenBank/DDBJ databases">
        <authorList>
            <person name="Jaros S."/>
            <person name="Januszkiewicz K."/>
            <person name="Wedrychowicz H."/>
        </authorList>
    </citation>
    <scope>NUCLEOTIDE SEQUENCE [LARGE SCALE GENOMIC DNA]</scope>
    <source>
        <strain evidence="4 5">DSM 26897</strain>
    </source>
</reference>
<dbReference type="Proteomes" id="UP000184368">
    <property type="component" value="Unassembled WGS sequence"/>
</dbReference>
<feature type="domain" description="Glycosyl hydrolase family 95 catalytic" evidence="3">
    <location>
        <begin position="290"/>
        <end position="692"/>
    </location>
</feature>
<proteinExistence type="predicted"/>
<dbReference type="Pfam" id="PF22124">
    <property type="entry name" value="Glyco_hydro_95_cat"/>
    <property type="match status" value="1"/>
</dbReference>
<dbReference type="InterPro" id="IPR016518">
    <property type="entry name" value="Alpha-L-fucosidase"/>
</dbReference>
<evidence type="ECO:0000259" key="2">
    <source>
        <dbReference type="Pfam" id="PF21307"/>
    </source>
</evidence>
<dbReference type="FunFam" id="1.50.10.10:FF:000028">
    <property type="entry name" value="Alpha-L-fucosidase 2"/>
    <property type="match status" value="1"/>
</dbReference>
<protein>
    <submittedName>
        <fullName evidence="4">Alpha-L-fucosidase 2</fullName>
    </submittedName>
</protein>
<feature type="domain" description="Alpha fucosidase A-like C-terminal" evidence="2">
    <location>
        <begin position="694"/>
        <end position="757"/>
    </location>
</feature>
<evidence type="ECO:0000259" key="3">
    <source>
        <dbReference type="Pfam" id="PF22124"/>
    </source>
</evidence>
<dbReference type="InterPro" id="IPR049053">
    <property type="entry name" value="AFCA-like_C"/>
</dbReference>
<dbReference type="Pfam" id="PF14498">
    <property type="entry name" value="Glyco_hyd_65N_2"/>
    <property type="match status" value="1"/>
</dbReference>
<sequence length="776" mass="85722">MYFKRTGTIPRKNSLVSILALFLFATTLFAQTGKDLELWYQHPAGSWNEALPVGNGRLGAMVFGGIASERLQLNEESIWSGRPEDFVHPEAKAALPQVRKLLFAGQYAAAQKLAEEKMMGPRKSGSSYQTLGDLLLDFVLPNGELQGYRRELDLETAIARVQYRVGNVGFQREIFSSAPAKALVVRLTADKKGALNFSVGMRRSGNKAAIDVAGQTITLSEHVGNGVGVRLVSKVQVIAEGGTINPVAGKLQVTKADAVTLLLTAATDYWGKDPQATADQELQAAAQQTYADLKQAHIADYQRYFKRVDLDLGTNNSTLFPMDARIAALQQGNEDPQLLELYYQFGRYLLISSSRPGGLPANLQGIWADGLNPPWDADYHININIQMNYWPAEVANLSELHQPFLDFLNALRADGRKTARDMYGLKGTVAHFTTDAWHFTETYGKPQWAMWPMGMAWSARHLWEHYQFTADKDYLAKQAYPALKEAAEFCMAWLTPNPATGHLVSGPSISPENTFTAPDGSVATMVMGPTMDHMIIRELLGNTLAAARVLNMDKAFQKQLEQTSARLAPTKIGSDGRIMEWTEEFKEPEPGHRHISHLYGLHPGNEINRQTPELLAAARKTIDHRLANGGGHTGWSRAWIVNFFARLQDGDAAYQNLVALLQKSTLPNLLDNHPPFQIDGNFGATAGISEMLLQSHAGEIELLPAMPKAWQQGYIHGIVARGGFEVDIDWEGGKLKGVKLLSRNGGTCKLRYGNQVVELNTEKGGTYRLGRQLQKL</sequence>
<dbReference type="InterPro" id="IPR012341">
    <property type="entry name" value="6hp_glycosidase-like_sf"/>
</dbReference>
<dbReference type="PANTHER" id="PTHR31084:SF0">
    <property type="entry name" value="ALPHA-L-FUCOSIDASE 2"/>
    <property type="match status" value="1"/>
</dbReference>
<dbReference type="STRING" id="1302690.BUE76_01205"/>
<dbReference type="InterPro" id="IPR008928">
    <property type="entry name" value="6-hairpin_glycosidase_sf"/>
</dbReference>
<dbReference type="GO" id="GO:0005975">
    <property type="term" value="P:carbohydrate metabolic process"/>
    <property type="evidence" value="ECO:0007669"/>
    <property type="project" value="InterPro"/>
</dbReference>
<dbReference type="Gene3D" id="1.50.10.10">
    <property type="match status" value="1"/>
</dbReference>
<accession>A0A1M4T344</accession>